<proteinExistence type="predicted"/>
<dbReference type="Proteomes" id="UP000541558">
    <property type="component" value="Unassembled WGS sequence"/>
</dbReference>
<evidence type="ECO:0000313" key="2">
    <source>
        <dbReference type="Proteomes" id="UP000541558"/>
    </source>
</evidence>
<dbReference type="OrthoDB" id="3126600at2759"/>
<reference evidence="1 2" key="1">
    <citation type="journal article" date="2020" name="ISME J.">
        <title>Uncovering the hidden diversity of litter-decomposition mechanisms in mushroom-forming fungi.</title>
        <authorList>
            <person name="Floudas D."/>
            <person name="Bentzer J."/>
            <person name="Ahren D."/>
            <person name="Johansson T."/>
            <person name="Persson P."/>
            <person name="Tunlid A."/>
        </authorList>
    </citation>
    <scope>NUCLEOTIDE SEQUENCE [LARGE SCALE GENOMIC DNA]</scope>
    <source>
        <strain evidence="1 2">CBS 175.51</strain>
    </source>
</reference>
<comment type="caution">
    <text evidence="1">The sequence shown here is derived from an EMBL/GenBank/DDBJ whole genome shotgun (WGS) entry which is preliminary data.</text>
</comment>
<sequence length="126" mass="13885">MISFSKSALSLFVVQNPCKRLGDLTFQAHDFAPLALILSHCYFPNIFDEQLQKELARPGYTVVVTLHLSGVKNPRCPAAAPSLGARSREFDPLPFDERTPLAGNISVASSSWGRFDIYRNDQSGEG</sequence>
<keyword evidence="2" id="KW-1185">Reference proteome</keyword>
<dbReference type="EMBL" id="JAACJK010000065">
    <property type="protein sequence ID" value="KAF5334884.1"/>
    <property type="molecule type" value="Genomic_DNA"/>
</dbReference>
<protein>
    <submittedName>
        <fullName evidence="1">Uncharacterized protein</fullName>
    </submittedName>
</protein>
<evidence type="ECO:0000313" key="1">
    <source>
        <dbReference type="EMBL" id="KAF5334884.1"/>
    </source>
</evidence>
<organism evidence="1 2">
    <name type="scientific">Ephemerocybe angulata</name>
    <dbReference type="NCBI Taxonomy" id="980116"/>
    <lineage>
        <taxon>Eukaryota</taxon>
        <taxon>Fungi</taxon>
        <taxon>Dikarya</taxon>
        <taxon>Basidiomycota</taxon>
        <taxon>Agaricomycotina</taxon>
        <taxon>Agaricomycetes</taxon>
        <taxon>Agaricomycetidae</taxon>
        <taxon>Agaricales</taxon>
        <taxon>Agaricineae</taxon>
        <taxon>Psathyrellaceae</taxon>
        <taxon>Ephemerocybe</taxon>
    </lineage>
</organism>
<dbReference type="AlphaFoldDB" id="A0A8H5C537"/>
<accession>A0A8H5C537</accession>
<name>A0A8H5C537_9AGAR</name>
<gene>
    <name evidence="1" type="ORF">D9611_009974</name>
</gene>